<dbReference type="Proteomes" id="UP000268014">
    <property type="component" value="Unassembled WGS sequence"/>
</dbReference>
<reference evidence="4" key="1">
    <citation type="submission" date="2017-02" db="UniProtKB">
        <authorList>
            <consortium name="WormBaseParasite"/>
        </authorList>
    </citation>
    <scope>IDENTIFICATION</scope>
</reference>
<evidence type="ECO:0000313" key="3">
    <source>
        <dbReference type="Proteomes" id="UP000268014"/>
    </source>
</evidence>
<feature type="transmembrane region" description="Helical" evidence="1">
    <location>
        <begin position="34"/>
        <end position="51"/>
    </location>
</feature>
<evidence type="ECO:0000256" key="1">
    <source>
        <dbReference type="SAM" id="Phobius"/>
    </source>
</evidence>
<proteinExistence type="predicted"/>
<sequence length="57" mass="6401">MSKFPARGIPLRTIGGLRYGVAATSTANLIVSPQRFALIICFCFYVIRFYCKNFSGY</sequence>
<keyword evidence="1" id="KW-1133">Transmembrane helix</keyword>
<dbReference type="AlphaFoldDB" id="A0A0N4WJH2"/>
<evidence type="ECO:0000313" key="2">
    <source>
        <dbReference type="EMBL" id="VDO42090.1"/>
    </source>
</evidence>
<keyword evidence="1" id="KW-0812">Transmembrane</keyword>
<dbReference type="EMBL" id="UZAF01017481">
    <property type="protein sequence ID" value="VDO42090.1"/>
    <property type="molecule type" value="Genomic_DNA"/>
</dbReference>
<protein>
    <submittedName>
        <fullName evidence="2 4">Uncharacterized protein</fullName>
    </submittedName>
</protein>
<evidence type="ECO:0000313" key="4">
    <source>
        <dbReference type="WBParaSite" id="HPLM_0001116201-mRNA-1"/>
    </source>
</evidence>
<keyword evidence="3" id="KW-1185">Reference proteome</keyword>
<gene>
    <name evidence="2" type="ORF">HPLM_LOCUS11154</name>
</gene>
<organism evidence="4">
    <name type="scientific">Haemonchus placei</name>
    <name type="common">Barber's pole worm</name>
    <dbReference type="NCBI Taxonomy" id="6290"/>
    <lineage>
        <taxon>Eukaryota</taxon>
        <taxon>Metazoa</taxon>
        <taxon>Ecdysozoa</taxon>
        <taxon>Nematoda</taxon>
        <taxon>Chromadorea</taxon>
        <taxon>Rhabditida</taxon>
        <taxon>Rhabditina</taxon>
        <taxon>Rhabditomorpha</taxon>
        <taxon>Strongyloidea</taxon>
        <taxon>Trichostrongylidae</taxon>
        <taxon>Haemonchus</taxon>
    </lineage>
</organism>
<accession>A0A0N4WJH2</accession>
<name>A0A0N4WJH2_HAEPC</name>
<dbReference type="WBParaSite" id="HPLM_0001116201-mRNA-1">
    <property type="protein sequence ID" value="HPLM_0001116201-mRNA-1"/>
    <property type="gene ID" value="HPLM_0001116201"/>
</dbReference>
<keyword evidence="1" id="KW-0472">Membrane</keyword>
<reference evidence="2 3" key="2">
    <citation type="submission" date="2018-11" db="EMBL/GenBank/DDBJ databases">
        <authorList>
            <consortium name="Pathogen Informatics"/>
        </authorList>
    </citation>
    <scope>NUCLEOTIDE SEQUENCE [LARGE SCALE GENOMIC DNA]</scope>
    <source>
        <strain evidence="2 3">MHpl1</strain>
    </source>
</reference>